<evidence type="ECO:0000313" key="2">
    <source>
        <dbReference type="Proteomes" id="UP000053480"/>
    </source>
</evidence>
<keyword evidence="1" id="KW-0687">Ribonucleoprotein</keyword>
<protein>
    <submittedName>
        <fullName evidence="1">30S ribosomal protein S8e</fullName>
    </submittedName>
</protein>
<evidence type="ECO:0000313" key="1">
    <source>
        <dbReference type="EMBL" id="MEW9490634.1"/>
    </source>
</evidence>
<reference evidence="1" key="1">
    <citation type="submission" date="2024-07" db="EMBL/GenBank/DDBJ databases">
        <title>Metagenome and Metagenome-Assembled Genomes of Archaea from a hot spring from the geothermal field of Los Azufres, Mexico.</title>
        <authorList>
            <person name="Marin-Paredes R."/>
            <person name="Martinez-Romero E."/>
            <person name="Servin-Garciduenas L.E."/>
        </authorList>
    </citation>
    <scope>NUCLEOTIDE SEQUENCE</scope>
    <source>
        <strain evidence="1">AZ1-454</strain>
    </source>
</reference>
<dbReference type="Proteomes" id="UP000053480">
    <property type="component" value="Unassembled WGS sequence"/>
</dbReference>
<accession>A0ACC6TLA6</accession>
<keyword evidence="1" id="KW-0689">Ribosomal protein</keyword>
<proteinExistence type="predicted"/>
<name>A0ACC6TLA6_9CREN</name>
<comment type="caution">
    <text evidence="1">The sequence shown here is derived from an EMBL/GenBank/DDBJ whole genome shotgun (WGS) entry which is preliminary data.</text>
</comment>
<organism evidence="1 2">
    <name type="scientific">Candidatus Aramenus sulfurataquae</name>
    <dbReference type="NCBI Taxonomy" id="1326980"/>
    <lineage>
        <taxon>Archaea</taxon>
        <taxon>Thermoproteota</taxon>
        <taxon>Thermoprotei</taxon>
        <taxon>Sulfolobales</taxon>
        <taxon>Sulfolobaceae</taxon>
        <taxon>Candidatus Aramenus</taxon>
    </lineage>
</organism>
<gene>
    <name evidence="1" type="ORF">TQ35_0000205</name>
</gene>
<dbReference type="EMBL" id="JZWS03000001">
    <property type="protein sequence ID" value="MEW9490634.1"/>
    <property type="molecule type" value="Genomic_DNA"/>
</dbReference>
<sequence length="128" mass="14082">MGVYQGNDIRKISGGLKGVHRMKRKYEMGSPPTETKLSNKEEREIVRGFGGNLKVKLKYTTYANVVDPNTKTAKKVKVLAVLETPANKEYARRGIIVKGSKIRTELGVAVVTSRPGQDGVVNALLIQQ</sequence>